<evidence type="ECO:0000259" key="2">
    <source>
        <dbReference type="PROSITE" id="PS51134"/>
    </source>
</evidence>
<dbReference type="SUPFAM" id="SSF57783">
    <property type="entry name" value="Zinc beta-ribbon"/>
    <property type="match status" value="1"/>
</dbReference>
<dbReference type="RefSeq" id="XP_010451833.1">
    <property type="nucleotide sequence ID" value="XM_010453531.1"/>
</dbReference>
<proteinExistence type="predicted"/>
<keyword evidence="3" id="KW-1185">Reference proteome</keyword>
<protein>
    <submittedName>
        <fullName evidence="4">Uncharacterized protein LOC104734020</fullName>
    </submittedName>
</protein>
<evidence type="ECO:0000313" key="4">
    <source>
        <dbReference type="RefSeq" id="XP_010451833.1"/>
    </source>
</evidence>
<dbReference type="InterPro" id="IPR013137">
    <property type="entry name" value="Znf_TFIIB"/>
</dbReference>
<reference evidence="4" key="2">
    <citation type="submission" date="2025-08" db="UniProtKB">
        <authorList>
            <consortium name="RefSeq"/>
        </authorList>
    </citation>
    <scope>IDENTIFICATION</scope>
    <source>
        <tissue evidence="4">Leaf</tissue>
    </source>
</reference>
<reference evidence="3" key="1">
    <citation type="journal article" date="2014" name="Nat. Commun.">
        <title>The emerging biofuel crop Camelina sativa retains a highly undifferentiated hexaploid genome structure.</title>
        <authorList>
            <person name="Kagale S."/>
            <person name="Koh C."/>
            <person name="Nixon J."/>
            <person name="Bollina V."/>
            <person name="Clarke W.E."/>
            <person name="Tuteja R."/>
            <person name="Spillane C."/>
            <person name="Robinson S.J."/>
            <person name="Links M.G."/>
            <person name="Clarke C."/>
            <person name="Higgins E.E."/>
            <person name="Huebert T."/>
            <person name="Sharpe A.G."/>
            <person name="Parkin I.A."/>
        </authorList>
    </citation>
    <scope>NUCLEOTIDE SEQUENCE [LARGE SCALE GENOMIC DNA]</scope>
    <source>
        <strain evidence="3">cv. DH55</strain>
    </source>
</reference>
<accession>A0ABM0V6V6</accession>
<dbReference type="PROSITE" id="PS51134">
    <property type="entry name" value="ZF_TFIIB"/>
    <property type="match status" value="1"/>
</dbReference>
<evidence type="ECO:0000313" key="3">
    <source>
        <dbReference type="Proteomes" id="UP000694864"/>
    </source>
</evidence>
<sequence>MEVITCLDCKKQTDVVIDYQSGDTICTECGLILDSHYIVDYFDRNISHMTSPIRTKLKVGTNGLRNPNPNLVDKASSTSYRISSPSCSSHKDLLEDHHTRLIEELMLVRFDCLVVYLRLMYDYKSMQHLPIIRFSMIYHVVFEADIEDVSVAAEVASPEDQLKLTLYLKFVQQQKQNLLCFSIDLEFFASGCLLNDEIAHVLEKFASVTTKL</sequence>
<organism evidence="3 4">
    <name type="scientific">Camelina sativa</name>
    <name type="common">False flax</name>
    <name type="synonym">Myagrum sativum</name>
    <dbReference type="NCBI Taxonomy" id="90675"/>
    <lineage>
        <taxon>Eukaryota</taxon>
        <taxon>Viridiplantae</taxon>
        <taxon>Streptophyta</taxon>
        <taxon>Embryophyta</taxon>
        <taxon>Tracheophyta</taxon>
        <taxon>Spermatophyta</taxon>
        <taxon>Magnoliopsida</taxon>
        <taxon>eudicotyledons</taxon>
        <taxon>Gunneridae</taxon>
        <taxon>Pentapetalae</taxon>
        <taxon>rosids</taxon>
        <taxon>malvids</taxon>
        <taxon>Brassicales</taxon>
        <taxon>Brassicaceae</taxon>
        <taxon>Camelineae</taxon>
        <taxon>Camelina</taxon>
    </lineage>
</organism>
<keyword evidence="1" id="KW-0863">Zinc-finger</keyword>
<gene>
    <name evidence="4" type="primary">LOC104734020</name>
</gene>
<dbReference type="Proteomes" id="UP000694864">
    <property type="component" value="Chromosome 12"/>
</dbReference>
<dbReference type="Gene3D" id="1.10.472.170">
    <property type="match status" value="1"/>
</dbReference>
<keyword evidence="1" id="KW-0479">Metal-binding</keyword>
<dbReference type="Pfam" id="PF08271">
    <property type="entry name" value="Zn_Ribbon_TF"/>
    <property type="match status" value="1"/>
</dbReference>
<name>A0ABM0V6V6_CAMSA</name>
<keyword evidence="1" id="KW-0862">Zinc</keyword>
<dbReference type="GeneID" id="104734020"/>
<evidence type="ECO:0000256" key="1">
    <source>
        <dbReference type="PROSITE-ProRule" id="PRU00469"/>
    </source>
</evidence>
<feature type="domain" description="TFIIB-type" evidence="2">
    <location>
        <begin position="2"/>
        <end position="34"/>
    </location>
</feature>